<sequence length="57" mass="6668">MISYQVMMLSEGDITQKREEDRVMLSYRPYPQDSEEQADDTEKKRSIGRKVMILGAL</sequence>
<evidence type="ECO:0000313" key="1">
    <source>
        <dbReference type="EMBL" id="MFD2659314.1"/>
    </source>
</evidence>
<organism evidence="1 2">
    <name type="scientific">Paenibacillus thailandensis</name>
    <dbReference type="NCBI Taxonomy" id="393250"/>
    <lineage>
        <taxon>Bacteria</taxon>
        <taxon>Bacillati</taxon>
        <taxon>Bacillota</taxon>
        <taxon>Bacilli</taxon>
        <taxon>Bacillales</taxon>
        <taxon>Paenibacillaceae</taxon>
        <taxon>Paenibacillus</taxon>
    </lineage>
</organism>
<name>A0ABW5QSG4_9BACL</name>
<dbReference type="Proteomes" id="UP001597493">
    <property type="component" value="Unassembled WGS sequence"/>
</dbReference>
<protein>
    <submittedName>
        <fullName evidence="1">Uncharacterized protein</fullName>
    </submittedName>
</protein>
<dbReference type="EMBL" id="JBHUMY010000002">
    <property type="protein sequence ID" value="MFD2659314.1"/>
    <property type="molecule type" value="Genomic_DNA"/>
</dbReference>
<gene>
    <name evidence="1" type="ORF">ACFSW5_03435</name>
</gene>
<reference evidence="2" key="1">
    <citation type="journal article" date="2019" name="Int. J. Syst. Evol. Microbiol.">
        <title>The Global Catalogue of Microorganisms (GCM) 10K type strain sequencing project: providing services to taxonomists for standard genome sequencing and annotation.</title>
        <authorList>
            <consortium name="The Broad Institute Genomics Platform"/>
            <consortium name="The Broad Institute Genome Sequencing Center for Infectious Disease"/>
            <person name="Wu L."/>
            <person name="Ma J."/>
        </authorList>
    </citation>
    <scope>NUCLEOTIDE SEQUENCE [LARGE SCALE GENOMIC DNA]</scope>
    <source>
        <strain evidence="2">TISTR 1827</strain>
    </source>
</reference>
<dbReference type="RefSeq" id="WP_379269920.1">
    <property type="nucleotide sequence ID" value="NZ_JBHUGT010000013.1"/>
</dbReference>
<comment type="caution">
    <text evidence="1">The sequence shown here is derived from an EMBL/GenBank/DDBJ whole genome shotgun (WGS) entry which is preliminary data.</text>
</comment>
<keyword evidence="2" id="KW-1185">Reference proteome</keyword>
<evidence type="ECO:0000313" key="2">
    <source>
        <dbReference type="Proteomes" id="UP001597493"/>
    </source>
</evidence>
<accession>A0ABW5QSG4</accession>
<proteinExistence type="predicted"/>